<dbReference type="CDD" id="cd02440">
    <property type="entry name" value="AdoMet_MTases"/>
    <property type="match status" value="1"/>
</dbReference>
<accession>A0A841PLU2</accession>
<dbReference type="SUPFAM" id="SSF53335">
    <property type="entry name" value="S-adenosyl-L-methionine-dependent methyltransferases"/>
    <property type="match status" value="1"/>
</dbReference>
<dbReference type="Pfam" id="PF13649">
    <property type="entry name" value="Methyltransf_25"/>
    <property type="match status" value="1"/>
</dbReference>
<proteinExistence type="predicted"/>
<dbReference type="RefSeq" id="WP_184403696.1">
    <property type="nucleotide sequence ID" value="NZ_JACHHJ010000002.1"/>
</dbReference>
<protein>
    <submittedName>
        <fullName evidence="3">SAM-dependent methyltransferase</fullName>
    </submittedName>
</protein>
<dbReference type="Gene3D" id="3.40.50.150">
    <property type="entry name" value="Vaccinia Virus protein VP39"/>
    <property type="match status" value="1"/>
</dbReference>
<keyword evidence="4" id="KW-1185">Reference proteome</keyword>
<name>A0A841PLU2_9BACL</name>
<reference evidence="3 4" key="1">
    <citation type="submission" date="2020-08" db="EMBL/GenBank/DDBJ databases">
        <title>Genomic Encyclopedia of Type Strains, Phase IV (KMG-IV): sequencing the most valuable type-strain genomes for metagenomic binning, comparative biology and taxonomic classification.</title>
        <authorList>
            <person name="Goeker M."/>
        </authorList>
    </citation>
    <scope>NUCLEOTIDE SEQUENCE [LARGE SCALE GENOMIC DNA]</scope>
    <source>
        <strain evidence="3 4">DSM 21769</strain>
    </source>
</reference>
<sequence>MNTLTKVIDEVSEYKKFFPFQRAIKEMGEHLIIRDSLYSGVFRDYIEDLNEGVTWDLELIEHGLEVFDVQKGVNYIADLCCGDGRVTNHLDNKGYKVYGVDYSTDQIEEAKKRYSNIAWVQADILDAVEFEKNIPQEKTQVAVMSSASINCFVSDQKIEIFFNNLRSTLKNRGCQYLFLPVFNDKATDDFKEKFTGPILCHPFKSSGEDIMAWLSLYYDASKKQLIQPVIATKTNESGELQHEFCLSIDRIWTESEVISVAERSGYEKLLEVPSNVIGGGADQMPFTLLVFEM</sequence>
<dbReference type="InterPro" id="IPR029063">
    <property type="entry name" value="SAM-dependent_MTases_sf"/>
</dbReference>
<dbReference type="EMBL" id="JACHHJ010000002">
    <property type="protein sequence ID" value="MBB6449730.1"/>
    <property type="molecule type" value="Genomic_DNA"/>
</dbReference>
<evidence type="ECO:0000259" key="2">
    <source>
        <dbReference type="Pfam" id="PF13649"/>
    </source>
</evidence>
<keyword evidence="1 3" id="KW-0808">Transferase</keyword>
<organism evidence="3 4">
    <name type="scientific">Geomicrobium halophilum</name>
    <dbReference type="NCBI Taxonomy" id="549000"/>
    <lineage>
        <taxon>Bacteria</taxon>
        <taxon>Bacillati</taxon>
        <taxon>Bacillota</taxon>
        <taxon>Bacilli</taxon>
        <taxon>Bacillales</taxon>
        <taxon>Geomicrobium</taxon>
    </lineage>
</organism>
<dbReference type="InterPro" id="IPR041698">
    <property type="entry name" value="Methyltransf_25"/>
</dbReference>
<dbReference type="AlphaFoldDB" id="A0A841PLU2"/>
<comment type="caution">
    <text evidence="3">The sequence shown here is derived from an EMBL/GenBank/DDBJ whole genome shotgun (WGS) entry which is preliminary data.</text>
</comment>
<gene>
    <name evidence="3" type="ORF">HNR44_001708</name>
</gene>
<evidence type="ECO:0000256" key="1">
    <source>
        <dbReference type="ARBA" id="ARBA00022679"/>
    </source>
</evidence>
<evidence type="ECO:0000313" key="4">
    <source>
        <dbReference type="Proteomes" id="UP000568839"/>
    </source>
</evidence>
<feature type="domain" description="Methyltransferase" evidence="2">
    <location>
        <begin position="76"/>
        <end position="173"/>
    </location>
</feature>
<dbReference type="PANTHER" id="PTHR43861">
    <property type="entry name" value="TRANS-ACONITATE 2-METHYLTRANSFERASE-RELATED"/>
    <property type="match status" value="1"/>
</dbReference>
<dbReference type="GO" id="GO:0032259">
    <property type="term" value="P:methylation"/>
    <property type="evidence" value="ECO:0007669"/>
    <property type="project" value="UniProtKB-KW"/>
</dbReference>
<keyword evidence="3" id="KW-0489">Methyltransferase</keyword>
<dbReference type="Proteomes" id="UP000568839">
    <property type="component" value="Unassembled WGS sequence"/>
</dbReference>
<evidence type="ECO:0000313" key="3">
    <source>
        <dbReference type="EMBL" id="MBB6449730.1"/>
    </source>
</evidence>
<dbReference type="GO" id="GO:0008168">
    <property type="term" value="F:methyltransferase activity"/>
    <property type="evidence" value="ECO:0007669"/>
    <property type="project" value="UniProtKB-KW"/>
</dbReference>